<evidence type="ECO:0000256" key="1">
    <source>
        <dbReference type="ARBA" id="ARBA00006484"/>
    </source>
</evidence>
<dbReference type="PANTHER" id="PTHR43490:SF98">
    <property type="entry name" value="OS02G0640600 PROTEIN"/>
    <property type="match status" value="1"/>
</dbReference>
<accession>A0A2P2K2D7</accession>
<dbReference type="GO" id="GO:0016616">
    <property type="term" value="F:oxidoreductase activity, acting on the CH-OH group of donors, NAD or NADP as acceptor"/>
    <property type="evidence" value="ECO:0007669"/>
    <property type="project" value="InterPro"/>
</dbReference>
<dbReference type="PRINTS" id="PR00081">
    <property type="entry name" value="GDHRDH"/>
</dbReference>
<evidence type="ECO:0000256" key="2">
    <source>
        <dbReference type="ARBA" id="ARBA00022857"/>
    </source>
</evidence>
<evidence type="ECO:0000256" key="3">
    <source>
        <dbReference type="ARBA" id="ARBA00023002"/>
    </source>
</evidence>
<dbReference type="Pfam" id="PF00106">
    <property type="entry name" value="adh_short"/>
    <property type="match status" value="2"/>
</dbReference>
<evidence type="ECO:0000313" key="6">
    <source>
        <dbReference type="EMBL" id="MBW99883.1"/>
    </source>
</evidence>
<keyword evidence="3 5" id="KW-0560">Oxidoreductase</keyword>
<dbReference type="SUPFAM" id="SSF51735">
    <property type="entry name" value="NAD(P)-binding Rossmann-fold domains"/>
    <property type="match status" value="1"/>
</dbReference>
<keyword evidence="2 5" id="KW-0521">NADP</keyword>
<dbReference type="InterPro" id="IPR045313">
    <property type="entry name" value="CBR1-like"/>
</dbReference>
<evidence type="ECO:0000256" key="5">
    <source>
        <dbReference type="RuleBase" id="RU369024"/>
    </source>
</evidence>
<sequence length="291" mass="31913">MAEATKRYAVVTGANKGIGLEICRQLASNKIVVILTARDEKRGLEAVQKLRESGLSDYVVFHQLNVVDDASVNSLADFIKTQFGKLDILVNNAGILGAKANKDAFRALREGVANWKDMATQTYELAEECLKINYYGAKRMAKALIPLLQLSDSPKIVNVSSGAGKLKNVSNKWAVEILGDAENLTEERVEEVLNQYLKDVKDGSLEVKGWPGMSAYVLSKAAMNAYTRILAKEYPKFGINCICPGYVKTDINLNEGVLSVEEGAESPVWLALMPNGGPTGCYFIRKEKIPF</sequence>
<dbReference type="FunFam" id="3.40.50.720:FF:000312">
    <property type="entry name" value="(+)-neomenthol dehydrogenase"/>
    <property type="match status" value="1"/>
</dbReference>
<proteinExistence type="inferred from homology"/>
<dbReference type="GO" id="GO:0016020">
    <property type="term" value="C:membrane"/>
    <property type="evidence" value="ECO:0007669"/>
    <property type="project" value="TreeGrafter"/>
</dbReference>
<dbReference type="EMBL" id="GGEC01019400">
    <property type="protein sequence ID" value="MBW99883.1"/>
    <property type="molecule type" value="Transcribed_RNA"/>
</dbReference>
<dbReference type="AlphaFoldDB" id="A0A2P2K2D7"/>
<reference evidence="6" key="1">
    <citation type="submission" date="2018-02" db="EMBL/GenBank/DDBJ databases">
        <title>Rhizophora mucronata_Transcriptome.</title>
        <authorList>
            <person name="Meera S.P."/>
            <person name="Sreeshan A."/>
            <person name="Augustine A."/>
        </authorList>
    </citation>
    <scope>NUCLEOTIDE SEQUENCE</scope>
    <source>
        <tissue evidence="6">Leaf</tissue>
    </source>
</reference>
<organism evidence="6">
    <name type="scientific">Rhizophora mucronata</name>
    <name type="common">Asiatic mangrove</name>
    <dbReference type="NCBI Taxonomy" id="61149"/>
    <lineage>
        <taxon>Eukaryota</taxon>
        <taxon>Viridiplantae</taxon>
        <taxon>Streptophyta</taxon>
        <taxon>Embryophyta</taxon>
        <taxon>Tracheophyta</taxon>
        <taxon>Spermatophyta</taxon>
        <taxon>Magnoliopsida</taxon>
        <taxon>eudicotyledons</taxon>
        <taxon>Gunneridae</taxon>
        <taxon>Pentapetalae</taxon>
        <taxon>rosids</taxon>
        <taxon>fabids</taxon>
        <taxon>Malpighiales</taxon>
        <taxon>Rhizophoraceae</taxon>
        <taxon>Rhizophora</taxon>
    </lineage>
</organism>
<dbReference type="PANTHER" id="PTHR43490">
    <property type="entry name" value="(+)-NEOMENTHOL DEHYDROGENASE"/>
    <property type="match status" value="1"/>
</dbReference>
<name>A0A2P2K2D7_RHIMU</name>
<protein>
    <recommendedName>
        <fullName evidence="5">Short-chain dehydrogenase/reductase</fullName>
        <ecNumber evidence="5">1.1.1.-</ecNumber>
    </recommendedName>
</protein>
<dbReference type="PRINTS" id="PR00080">
    <property type="entry name" value="SDRFAMILY"/>
</dbReference>
<dbReference type="InterPro" id="IPR036291">
    <property type="entry name" value="NAD(P)-bd_dom_sf"/>
</dbReference>
<dbReference type="EC" id="1.1.1.-" evidence="5"/>
<dbReference type="Gene3D" id="3.40.50.720">
    <property type="entry name" value="NAD(P)-binding Rossmann-like Domain"/>
    <property type="match status" value="1"/>
</dbReference>
<evidence type="ECO:0000256" key="4">
    <source>
        <dbReference type="RuleBase" id="RU000363"/>
    </source>
</evidence>
<dbReference type="InterPro" id="IPR002347">
    <property type="entry name" value="SDR_fam"/>
</dbReference>
<dbReference type="CDD" id="cd05324">
    <property type="entry name" value="carb_red_PTCR-like_SDR_c"/>
    <property type="match status" value="1"/>
</dbReference>
<comment type="similarity">
    <text evidence="1 4">Belongs to the short-chain dehydrogenases/reductases (SDR) family.</text>
</comment>